<reference evidence="2" key="1">
    <citation type="submission" date="2012-04" db="EMBL/GenBank/DDBJ databases">
        <title>Finished genome of Dactylococcopsis salina PCC 8305.</title>
        <authorList>
            <consortium name="US DOE Joint Genome Institute"/>
            <person name="Gugger M."/>
            <person name="Coursin T."/>
            <person name="Rippka R."/>
            <person name="Tandeau De Marsac N."/>
            <person name="Huntemann M."/>
            <person name="Wei C.-L."/>
            <person name="Han J."/>
            <person name="Detter J.C."/>
            <person name="Han C."/>
            <person name="Tapia R."/>
            <person name="Daligault H."/>
            <person name="Chen A."/>
            <person name="Krypides N."/>
            <person name="Mavromatis K."/>
            <person name="Markowitz V."/>
            <person name="Szeto E."/>
            <person name="Ivanova N."/>
            <person name="Ovchinnikova G."/>
            <person name="Pagani I."/>
            <person name="Pati A."/>
            <person name="Goodwin L."/>
            <person name="Peters L."/>
            <person name="Pitluck S."/>
            <person name="Woyke T."/>
            <person name="Kerfeld C."/>
        </authorList>
    </citation>
    <scope>NUCLEOTIDE SEQUENCE [LARGE SCALE GENOMIC DNA]</scope>
    <source>
        <strain evidence="2">PCC 8305</strain>
    </source>
</reference>
<dbReference type="SUPFAM" id="SSF52833">
    <property type="entry name" value="Thioredoxin-like"/>
    <property type="match status" value="1"/>
</dbReference>
<dbReference type="eggNOG" id="COG0625">
    <property type="taxonomic scope" value="Bacteria"/>
</dbReference>
<gene>
    <name evidence="2" type="ORF">Dacsa_1405</name>
</gene>
<dbReference type="GO" id="GO:0006749">
    <property type="term" value="P:glutathione metabolic process"/>
    <property type="evidence" value="ECO:0007669"/>
    <property type="project" value="TreeGrafter"/>
</dbReference>
<dbReference type="PROSITE" id="PS51354">
    <property type="entry name" value="GLUTAREDOXIN_2"/>
    <property type="match status" value="1"/>
</dbReference>
<dbReference type="OrthoDB" id="465590at2"/>
<dbReference type="PATRIC" id="fig|13035.3.peg.1577"/>
<name>K9YUB3_DACS8</name>
<protein>
    <submittedName>
        <fullName evidence="2">Glutathione S-transferase</fullName>
    </submittedName>
</protein>
<dbReference type="CDD" id="cd00570">
    <property type="entry name" value="GST_N_family"/>
    <property type="match status" value="1"/>
</dbReference>
<evidence type="ECO:0000259" key="1">
    <source>
        <dbReference type="PROSITE" id="PS50404"/>
    </source>
</evidence>
<dbReference type="RefSeq" id="WP_015229101.1">
    <property type="nucleotide sequence ID" value="NC_019780.1"/>
</dbReference>
<dbReference type="PANTHER" id="PTHR42673:SF4">
    <property type="entry name" value="MALEYLACETOACETATE ISOMERASE"/>
    <property type="match status" value="1"/>
</dbReference>
<dbReference type="Proteomes" id="UP000010482">
    <property type="component" value="Chromosome"/>
</dbReference>
<feature type="domain" description="GST N-terminal" evidence="1">
    <location>
        <begin position="1"/>
        <end position="78"/>
    </location>
</feature>
<dbReference type="Gene3D" id="3.40.30.10">
    <property type="entry name" value="Glutaredoxin"/>
    <property type="match status" value="1"/>
</dbReference>
<proteinExistence type="predicted"/>
<dbReference type="EMBL" id="CP003944">
    <property type="protein sequence ID" value="AFZ50097.1"/>
    <property type="molecule type" value="Genomic_DNA"/>
</dbReference>
<dbReference type="GO" id="GO:0006559">
    <property type="term" value="P:L-phenylalanine catabolic process"/>
    <property type="evidence" value="ECO:0007669"/>
    <property type="project" value="TreeGrafter"/>
</dbReference>
<dbReference type="STRING" id="13035.Dacsa_1405"/>
<sequence>MLELYQFELSQYSEKVRFLLDYKGLEYRKIEVTPGMGQVEVYQMSGQRQVPVLKDGETVIPDSTDIAMYLERNYPERPLLPTASREKGLTLLMEEWADESIGLKSRKAFIGALNRNEALRTAVLPSDTPDFVKSIVSGIPSDLLDALGTGVGIGGEALKAIEGSLKQDLEALCLILQEQPYLTGATPTLADFSVASLSLLLKFPEKSYMDIPDQLAGKALPGIGDNPAFEPFFSWRDRLYSEYRQATVSTTTSSSSGNAPSSIEIE</sequence>
<keyword evidence="3" id="KW-1185">Reference proteome</keyword>
<dbReference type="InterPro" id="IPR036282">
    <property type="entry name" value="Glutathione-S-Trfase_C_sf"/>
</dbReference>
<dbReference type="SUPFAM" id="SSF47616">
    <property type="entry name" value="GST C-terminal domain-like"/>
    <property type="match status" value="1"/>
</dbReference>
<dbReference type="KEGG" id="dsl:Dacsa_1405"/>
<dbReference type="HOGENOM" id="CLU_011226_0_3_3"/>
<dbReference type="InterPro" id="IPR004045">
    <property type="entry name" value="Glutathione_S-Trfase_N"/>
</dbReference>
<organism evidence="2 3">
    <name type="scientific">Dactylococcopsis salina (strain PCC 8305)</name>
    <name type="common">Myxobactron salinum</name>
    <dbReference type="NCBI Taxonomy" id="13035"/>
    <lineage>
        <taxon>Bacteria</taxon>
        <taxon>Bacillati</taxon>
        <taxon>Cyanobacteriota</taxon>
        <taxon>Cyanophyceae</taxon>
        <taxon>Nodosilineales</taxon>
        <taxon>Cymatolegaceae</taxon>
        <taxon>Dactylococcopsis</taxon>
    </lineage>
</organism>
<evidence type="ECO:0000313" key="3">
    <source>
        <dbReference type="Proteomes" id="UP000010482"/>
    </source>
</evidence>
<evidence type="ECO:0000313" key="2">
    <source>
        <dbReference type="EMBL" id="AFZ50097.1"/>
    </source>
</evidence>
<dbReference type="GO" id="GO:0016034">
    <property type="term" value="F:maleylacetoacetate isomerase activity"/>
    <property type="evidence" value="ECO:0007669"/>
    <property type="project" value="TreeGrafter"/>
</dbReference>
<dbReference type="CDD" id="cd00299">
    <property type="entry name" value="GST_C_family"/>
    <property type="match status" value="1"/>
</dbReference>
<dbReference type="PANTHER" id="PTHR42673">
    <property type="entry name" value="MALEYLACETOACETATE ISOMERASE"/>
    <property type="match status" value="1"/>
</dbReference>
<dbReference type="GO" id="GO:0004364">
    <property type="term" value="F:glutathione transferase activity"/>
    <property type="evidence" value="ECO:0007669"/>
    <property type="project" value="TreeGrafter"/>
</dbReference>
<dbReference type="Pfam" id="PF13417">
    <property type="entry name" value="GST_N_3"/>
    <property type="match status" value="1"/>
</dbReference>
<accession>K9YUB3</accession>
<dbReference type="InterPro" id="IPR036249">
    <property type="entry name" value="Thioredoxin-like_sf"/>
</dbReference>
<dbReference type="AlphaFoldDB" id="K9YUB3"/>
<dbReference type="PROSITE" id="PS50404">
    <property type="entry name" value="GST_NTER"/>
    <property type="match status" value="1"/>
</dbReference>